<accession>A0A177WM18</accession>
<evidence type="ECO:0000313" key="8">
    <source>
        <dbReference type="Proteomes" id="UP000077115"/>
    </source>
</evidence>
<dbReference type="PROSITE" id="PS50089">
    <property type="entry name" value="ZF_RING_2"/>
    <property type="match status" value="1"/>
</dbReference>
<comment type="similarity">
    <text evidence="1 3">Belongs to the peptidase M67A family. CSN6 subfamily.</text>
</comment>
<keyword evidence="2" id="KW-0479">Metal-binding</keyword>
<dbReference type="CDD" id="cd08063">
    <property type="entry name" value="MPN_CSN6"/>
    <property type="match status" value="1"/>
</dbReference>
<comment type="subcellular location">
    <subcellularLocation>
        <location evidence="3">Cytoplasm</location>
    </subcellularLocation>
    <subcellularLocation>
        <location evidence="3">Nucleus</location>
    </subcellularLocation>
</comment>
<dbReference type="InterPro" id="IPR013083">
    <property type="entry name" value="Znf_RING/FYVE/PHD"/>
</dbReference>
<dbReference type="PANTHER" id="PTHR10540">
    <property type="entry name" value="EUKARYOTIC TRANSLATION INITIATION FACTOR 3 SUBUNIT F-RELATED"/>
    <property type="match status" value="1"/>
</dbReference>
<dbReference type="VEuPathDB" id="FungiDB:BDEG_24563"/>
<dbReference type="PANTHER" id="PTHR10540:SF8">
    <property type="entry name" value="COP9 SIGNALOSOME COMPLEX SUBUNIT 6"/>
    <property type="match status" value="1"/>
</dbReference>
<sequence>MECMEVDSTGSGIPENSTRTDSSENVVACIPSSSGLSITLHPLVILNISDQHTRIRMQTENTDSSIALHQVIGALIGIQIGREVEILNSFELPCTLVDGQTIVDMSYFSFKQDQYKQVYPTMDFLGWYSTGMTPTQSEIYIHQQMCQHNDAPLFLQMHFIPSDVPAIELPITFYESLVDIVDGVPHTLFVKSKFKIETSDEELLAIEHVAHETSEEGQSKLTTHLIGQQNAICMLQSRVKALVQYMQDVEHGVLPKNHTLLRQISSLCNRLPTLQGNDFDNEFNVDYNDVLVMTLLAALTKGSHSLNELTNKINTIRTKRALHRPSTGSSGVAFGQSAGTLEITTVTSDHPFFSTERLKYMVTPCNHLFHSECLERWMEVKLECPVCRSDLPPVY</sequence>
<keyword evidence="3" id="KW-0539">Nucleus</keyword>
<dbReference type="InterPro" id="IPR033859">
    <property type="entry name" value="MPN_CSN6"/>
</dbReference>
<dbReference type="InterPro" id="IPR000555">
    <property type="entry name" value="JAMM/MPN+_dom"/>
</dbReference>
<feature type="domain" description="RING-type" evidence="5">
    <location>
        <begin position="361"/>
        <end position="388"/>
    </location>
</feature>
<dbReference type="GO" id="GO:0005737">
    <property type="term" value="C:cytoplasm"/>
    <property type="evidence" value="ECO:0007669"/>
    <property type="project" value="UniProtKB-SubCell"/>
</dbReference>
<dbReference type="InterPro" id="IPR024969">
    <property type="entry name" value="EIF3F/CSN6-like_C"/>
</dbReference>
<feature type="compositionally biased region" description="Polar residues" evidence="4">
    <location>
        <begin position="8"/>
        <end position="24"/>
    </location>
</feature>
<dbReference type="AlphaFoldDB" id="A0A177WM18"/>
<dbReference type="Proteomes" id="UP000077115">
    <property type="component" value="Unassembled WGS sequence"/>
</dbReference>
<dbReference type="GO" id="GO:0008270">
    <property type="term" value="F:zinc ion binding"/>
    <property type="evidence" value="ECO:0007669"/>
    <property type="project" value="UniProtKB-KW"/>
</dbReference>
<dbReference type="GO" id="GO:0008237">
    <property type="term" value="F:metallopeptidase activity"/>
    <property type="evidence" value="ECO:0007669"/>
    <property type="project" value="InterPro"/>
</dbReference>
<keyword evidence="3" id="KW-0736">Signalosome</keyword>
<comment type="function">
    <text evidence="3">Component of the COP9 signalosome complex (CSN), a complex involved in various cellular and developmental processes.</text>
</comment>
<dbReference type="Pfam" id="PF13639">
    <property type="entry name" value="zf-RING_2"/>
    <property type="match status" value="1"/>
</dbReference>
<protein>
    <recommendedName>
        <fullName evidence="3">COP9 signalosome complex subunit 6</fullName>
    </recommendedName>
</protein>
<organism evidence="7 8">
    <name type="scientific">Batrachochytrium dendrobatidis (strain JEL423)</name>
    <dbReference type="NCBI Taxonomy" id="403673"/>
    <lineage>
        <taxon>Eukaryota</taxon>
        <taxon>Fungi</taxon>
        <taxon>Fungi incertae sedis</taxon>
        <taxon>Chytridiomycota</taxon>
        <taxon>Chytridiomycota incertae sedis</taxon>
        <taxon>Chytridiomycetes</taxon>
        <taxon>Rhizophydiales</taxon>
        <taxon>Rhizophydiales incertae sedis</taxon>
        <taxon>Batrachochytrium</taxon>
    </lineage>
</organism>
<dbReference type="Gene3D" id="3.30.40.10">
    <property type="entry name" value="Zinc/RING finger domain, C3HC4 (zinc finger)"/>
    <property type="match status" value="1"/>
</dbReference>
<dbReference type="eggNOG" id="KOG3050">
    <property type="taxonomic scope" value="Eukaryota"/>
</dbReference>
<keyword evidence="3" id="KW-0963">Cytoplasm</keyword>
<feature type="region of interest" description="Disordered" evidence="4">
    <location>
        <begin position="1"/>
        <end position="24"/>
    </location>
</feature>
<gene>
    <name evidence="7" type="ORF">BDEG_24563</name>
</gene>
<dbReference type="InterPro" id="IPR037518">
    <property type="entry name" value="MPN"/>
</dbReference>
<keyword evidence="2" id="KW-0863">Zinc-finger</keyword>
<dbReference type="SUPFAM" id="SSF57850">
    <property type="entry name" value="RING/U-box"/>
    <property type="match status" value="1"/>
</dbReference>
<dbReference type="SMART" id="SM00232">
    <property type="entry name" value="JAB_MPN"/>
    <property type="match status" value="1"/>
</dbReference>
<dbReference type="OrthoDB" id="1378at2759"/>
<dbReference type="GO" id="GO:0008180">
    <property type="term" value="C:COP9 signalosome"/>
    <property type="evidence" value="ECO:0007669"/>
    <property type="project" value="UniProtKB-UniRule"/>
</dbReference>
<evidence type="ECO:0000256" key="4">
    <source>
        <dbReference type="SAM" id="MobiDB-lite"/>
    </source>
</evidence>
<proteinExistence type="inferred from homology"/>
<dbReference type="Gene3D" id="3.40.140.10">
    <property type="entry name" value="Cytidine Deaminase, domain 2"/>
    <property type="match status" value="1"/>
</dbReference>
<evidence type="ECO:0000313" key="7">
    <source>
        <dbReference type="EMBL" id="OAJ40872.1"/>
    </source>
</evidence>
<name>A0A177WM18_BATDL</name>
<dbReference type="EMBL" id="DS022305">
    <property type="protein sequence ID" value="OAJ40872.1"/>
    <property type="molecule type" value="Genomic_DNA"/>
</dbReference>
<evidence type="ECO:0000256" key="2">
    <source>
        <dbReference type="PROSITE-ProRule" id="PRU00175"/>
    </source>
</evidence>
<reference evidence="7 8" key="2">
    <citation type="submission" date="2016-05" db="EMBL/GenBank/DDBJ databases">
        <title>Lineage-specific infection strategies underlie the spectrum of fungal disease in amphibians.</title>
        <authorList>
            <person name="Cuomo C.A."/>
            <person name="Farrer R.A."/>
            <person name="James T."/>
            <person name="Longcore J."/>
            <person name="Birren B."/>
        </authorList>
    </citation>
    <scope>NUCLEOTIDE SEQUENCE [LARGE SCALE GENOMIC DNA]</scope>
    <source>
        <strain evidence="7 8">JEL423</strain>
    </source>
</reference>
<dbReference type="GO" id="GO:0000338">
    <property type="term" value="P:protein deneddylation"/>
    <property type="evidence" value="ECO:0007669"/>
    <property type="project" value="InterPro"/>
</dbReference>
<keyword evidence="2" id="KW-0862">Zinc</keyword>
<evidence type="ECO:0000259" key="6">
    <source>
        <dbReference type="PROSITE" id="PS50249"/>
    </source>
</evidence>
<evidence type="ECO:0000259" key="5">
    <source>
        <dbReference type="PROSITE" id="PS50089"/>
    </source>
</evidence>
<dbReference type="FunFam" id="3.40.140.10:FF:000151">
    <property type="entry name" value="Uncharacterized protein"/>
    <property type="match status" value="1"/>
</dbReference>
<dbReference type="Pfam" id="PF13012">
    <property type="entry name" value="MitMem_reg"/>
    <property type="match status" value="1"/>
</dbReference>
<evidence type="ECO:0000256" key="3">
    <source>
        <dbReference type="RuleBase" id="RU367006"/>
    </source>
</evidence>
<reference evidence="7 8" key="1">
    <citation type="submission" date="2006-10" db="EMBL/GenBank/DDBJ databases">
        <title>The Genome Sequence of Batrachochytrium dendrobatidis JEL423.</title>
        <authorList>
            <consortium name="The Broad Institute Genome Sequencing Platform"/>
            <person name="Birren B."/>
            <person name="Lander E."/>
            <person name="Galagan J."/>
            <person name="Cuomo C."/>
            <person name="Devon K."/>
            <person name="Jaffe D."/>
            <person name="Butler J."/>
            <person name="Alvarez P."/>
            <person name="Gnerre S."/>
            <person name="Grabherr M."/>
            <person name="Kleber M."/>
            <person name="Mauceli E."/>
            <person name="Brockman W."/>
            <person name="Young S."/>
            <person name="LaButti K."/>
            <person name="Sykes S."/>
            <person name="DeCaprio D."/>
            <person name="Crawford M."/>
            <person name="Koehrsen M."/>
            <person name="Engels R."/>
            <person name="Montgomery P."/>
            <person name="Pearson M."/>
            <person name="Howarth C."/>
            <person name="Larson L."/>
            <person name="White J."/>
            <person name="O'Leary S."/>
            <person name="Kodira C."/>
            <person name="Zeng Q."/>
            <person name="Yandava C."/>
            <person name="Alvarado L."/>
            <person name="Longcore J."/>
            <person name="James T."/>
        </authorList>
    </citation>
    <scope>NUCLEOTIDE SEQUENCE [LARGE SCALE GENOMIC DNA]</scope>
    <source>
        <strain evidence="7 8">JEL423</strain>
    </source>
</reference>
<dbReference type="PROSITE" id="PS50249">
    <property type="entry name" value="MPN"/>
    <property type="match status" value="1"/>
</dbReference>
<feature type="domain" description="MPN" evidence="6">
    <location>
        <begin position="38"/>
        <end position="176"/>
    </location>
</feature>
<evidence type="ECO:0000256" key="1">
    <source>
        <dbReference type="ARBA" id="ARBA00010893"/>
    </source>
</evidence>
<dbReference type="Pfam" id="PF01398">
    <property type="entry name" value="JAB"/>
    <property type="match status" value="1"/>
</dbReference>
<dbReference type="STRING" id="403673.A0A177WM18"/>
<dbReference type="InterPro" id="IPR001841">
    <property type="entry name" value="Znf_RING"/>
</dbReference>